<evidence type="ECO:0000256" key="1">
    <source>
        <dbReference type="SAM" id="MobiDB-lite"/>
    </source>
</evidence>
<comment type="caution">
    <text evidence="2">The sequence shown here is derived from an EMBL/GenBank/DDBJ whole genome shotgun (WGS) entry which is preliminary data.</text>
</comment>
<evidence type="ECO:0000313" key="3">
    <source>
        <dbReference type="Proteomes" id="UP000517916"/>
    </source>
</evidence>
<dbReference type="InterPro" id="IPR036390">
    <property type="entry name" value="WH_DNA-bd_sf"/>
</dbReference>
<keyword evidence="2" id="KW-0238">DNA-binding</keyword>
<dbReference type="GO" id="GO:0003677">
    <property type="term" value="F:DNA binding"/>
    <property type="evidence" value="ECO:0007669"/>
    <property type="project" value="UniProtKB-KW"/>
</dbReference>
<dbReference type="Proteomes" id="UP000517916">
    <property type="component" value="Unassembled WGS sequence"/>
</dbReference>
<proteinExistence type="predicted"/>
<gene>
    <name evidence="2" type="ORF">BC739_006705</name>
</gene>
<reference evidence="2 3" key="1">
    <citation type="submission" date="2020-08" db="EMBL/GenBank/DDBJ databases">
        <title>Genomic Encyclopedia of Archaeal and Bacterial Type Strains, Phase II (KMG-II): from individual species to whole genera.</title>
        <authorList>
            <person name="Goeker M."/>
        </authorList>
    </citation>
    <scope>NUCLEOTIDE SEQUENCE [LARGE SCALE GENOMIC DNA]</scope>
    <source>
        <strain evidence="2 3">DSM 43850</strain>
    </source>
</reference>
<feature type="region of interest" description="Disordered" evidence="1">
    <location>
        <begin position="184"/>
        <end position="231"/>
    </location>
</feature>
<keyword evidence="3" id="KW-1185">Reference proteome</keyword>
<sequence>MTTKAEHYIATLTAALRATLGDINDARAPSSEEIFDRTDGVFDAQRLRVLLTSTRNWSVRSFLLACRALEVSPDVVFATAVDRHVREHEHDGSWLDPVISLGMQAMLVVMFLRGTDSSWTNTELANVVGRNTSTIRGYADCLTKHGVLRSRIDKPTQPGSGTRTRTVYSLTAIGAARARALHATPSPQLRAELPSLTHAATNPISTEPAANPEEVPCHPPHPLPTGPSSGA</sequence>
<organism evidence="2 3">
    <name type="scientific">Kutzneria viridogrisea</name>
    <dbReference type="NCBI Taxonomy" id="47990"/>
    <lineage>
        <taxon>Bacteria</taxon>
        <taxon>Bacillati</taxon>
        <taxon>Actinomycetota</taxon>
        <taxon>Actinomycetes</taxon>
        <taxon>Pseudonocardiales</taxon>
        <taxon>Pseudonocardiaceae</taxon>
        <taxon>Kutzneria</taxon>
    </lineage>
</organism>
<dbReference type="RefSeq" id="WP_182839402.1">
    <property type="nucleotide sequence ID" value="NZ_BAAABQ010000004.1"/>
</dbReference>
<evidence type="ECO:0000313" key="2">
    <source>
        <dbReference type="EMBL" id="MBA8929487.1"/>
    </source>
</evidence>
<protein>
    <submittedName>
        <fullName evidence="2">DNA-binding MarR family transcriptional regulator</fullName>
    </submittedName>
</protein>
<dbReference type="SUPFAM" id="SSF46785">
    <property type="entry name" value="Winged helix' DNA-binding domain"/>
    <property type="match status" value="1"/>
</dbReference>
<accession>A0ABR6BRE6</accession>
<dbReference type="EMBL" id="JACJID010000005">
    <property type="protein sequence ID" value="MBA8929487.1"/>
    <property type="molecule type" value="Genomic_DNA"/>
</dbReference>
<name>A0ABR6BRE6_9PSEU</name>